<feature type="compositionally biased region" description="Acidic residues" evidence="1">
    <location>
        <begin position="89"/>
        <end position="124"/>
    </location>
</feature>
<accession>H2EBQ6</accession>
<organism evidence="2">
    <name type="scientific">Megavirus courdo7</name>
    <dbReference type="NCBI Taxonomy" id="1128135"/>
    <lineage>
        <taxon>Viruses</taxon>
        <taxon>Varidnaviria</taxon>
        <taxon>Bamfordvirae</taxon>
        <taxon>Nucleocytoviricota</taxon>
        <taxon>Megaviricetes</taxon>
        <taxon>Imitervirales</taxon>
        <taxon>Mimiviridae</taxon>
        <taxon>Megamimivirinae</taxon>
        <taxon>Megavirus</taxon>
    </lineage>
</organism>
<gene>
    <name evidence="2" type="ORF">c7_L766</name>
</gene>
<protein>
    <submittedName>
        <fullName evidence="2">Putative BTB_POZ domain-containing protein</fullName>
    </submittedName>
</protein>
<dbReference type="EMBL" id="JN885991">
    <property type="protein sequence ID" value="AEX61829.1"/>
    <property type="molecule type" value="Genomic_DNA"/>
</dbReference>
<evidence type="ECO:0000256" key="1">
    <source>
        <dbReference type="SAM" id="MobiDB-lite"/>
    </source>
</evidence>
<proteinExistence type="predicted"/>
<sequence length="130" mass="14953">MNKTEKKVTLEISPQDISKIRDLFQKFGINGNIYEKDIDLHNNNQSIDNQSIYNTNSQSIDNINSQSIDNTNSQSIDNTNSQNDYFNQDLEDELDPIIIDDQETSQSESDELTIDDIIQDEESSEIFINE</sequence>
<evidence type="ECO:0000313" key="2">
    <source>
        <dbReference type="EMBL" id="AEX61829.1"/>
    </source>
</evidence>
<name>H2EBQ6_9VIRU</name>
<feature type="region of interest" description="Disordered" evidence="1">
    <location>
        <begin position="63"/>
        <end position="130"/>
    </location>
</feature>
<feature type="compositionally biased region" description="Low complexity" evidence="1">
    <location>
        <begin position="63"/>
        <end position="76"/>
    </location>
</feature>
<feature type="compositionally biased region" description="Polar residues" evidence="1">
    <location>
        <begin position="77"/>
        <end position="86"/>
    </location>
</feature>
<reference evidence="2" key="1">
    <citation type="submission" date="2011-10" db="EMBL/GenBank/DDBJ databases">
        <title>Provirophages and transpovirons: unique mobilome of giant viruses.</title>
        <authorList>
            <person name="Desnues C."/>
            <person name="LaScola B."/>
            <person name="Yutin N."/>
            <person name="Fournous G."/>
            <person name="Koonin E."/>
            <person name="Raoult D."/>
        </authorList>
    </citation>
    <scope>NUCLEOTIDE SEQUENCE</scope>
    <source>
        <strain evidence="2">Mv13-c7</strain>
    </source>
</reference>